<comment type="similarity">
    <text evidence="4">Belongs to the peptidase S1 family. Snake venom subfamily.</text>
</comment>
<keyword evidence="17" id="KW-0460">Magnesium</keyword>
<keyword evidence="16" id="KW-0106">Calcium</keyword>
<dbReference type="PROSITE" id="PS01186">
    <property type="entry name" value="EGF_2"/>
    <property type="match status" value="1"/>
</dbReference>
<accession>H9GLB1</accession>
<evidence type="ECO:0000256" key="22">
    <source>
        <dbReference type="ARBA" id="ARBA00023278"/>
    </source>
</evidence>
<dbReference type="FunFam" id="2.10.25.10:FF:000259">
    <property type="entry name" value="Coagulation factor VII"/>
    <property type="match status" value="1"/>
</dbReference>
<evidence type="ECO:0000256" key="19">
    <source>
        <dbReference type="ARBA" id="ARBA00023145"/>
    </source>
</evidence>
<evidence type="ECO:0000256" key="8">
    <source>
        <dbReference type="ARBA" id="ARBA00022525"/>
    </source>
</evidence>
<dbReference type="InterPro" id="IPR035972">
    <property type="entry name" value="GLA-like_dom_SF"/>
</dbReference>
<dbReference type="PROSITE" id="PS00135">
    <property type="entry name" value="TRYPSIN_SER"/>
    <property type="match status" value="1"/>
</dbReference>
<reference evidence="30" key="1">
    <citation type="submission" date="2009-12" db="EMBL/GenBank/DDBJ databases">
        <title>The Genome Sequence of Anolis carolinensis (Green Anole Lizard).</title>
        <authorList>
            <consortium name="The Genome Sequencing Platform"/>
            <person name="Di Palma F."/>
            <person name="Alfoldi J."/>
            <person name="Heiman D."/>
            <person name="Young S."/>
            <person name="Grabherr M."/>
            <person name="Johnson J."/>
            <person name="Lander E.S."/>
            <person name="Lindblad-Toh K."/>
        </authorList>
    </citation>
    <scope>NUCLEOTIDE SEQUENCE [LARGE SCALE GENOMIC DNA]</scope>
    <source>
        <strain evidence="30">JBL SC #1</strain>
    </source>
</reference>
<proteinExistence type="inferred from homology"/>
<keyword evidence="22" id="KW-0379">Hydroxylation</keyword>
<dbReference type="InterPro" id="IPR001314">
    <property type="entry name" value="Peptidase_S1A"/>
</dbReference>
<dbReference type="PROSITE" id="PS00022">
    <property type="entry name" value="EGF_1"/>
    <property type="match status" value="1"/>
</dbReference>
<evidence type="ECO:0000256" key="26">
    <source>
        <dbReference type="RuleBase" id="RU363034"/>
    </source>
</evidence>
<dbReference type="InterPro" id="IPR012224">
    <property type="entry name" value="Pept_S1A_FX"/>
</dbReference>
<evidence type="ECO:0000256" key="21">
    <source>
        <dbReference type="ARBA" id="ARBA00023180"/>
    </source>
</evidence>
<dbReference type="eggNOG" id="ENOG502QUEV">
    <property type="taxonomic scope" value="Eukaryota"/>
</dbReference>
<dbReference type="InterPro" id="IPR043504">
    <property type="entry name" value="Peptidase_S1_PA_chymotrypsin"/>
</dbReference>
<dbReference type="MEROPS" id="S01.214"/>
<evidence type="ECO:0000256" key="12">
    <source>
        <dbReference type="ARBA" id="ARBA00022696"/>
    </source>
</evidence>
<dbReference type="Gene3D" id="2.10.25.10">
    <property type="entry name" value="Laminin"/>
    <property type="match status" value="2"/>
</dbReference>
<evidence type="ECO:0000313" key="31">
    <source>
        <dbReference type="Proteomes" id="UP000001646"/>
    </source>
</evidence>
<evidence type="ECO:0000259" key="27">
    <source>
        <dbReference type="PROSITE" id="PS50026"/>
    </source>
</evidence>
<dbReference type="GeneTree" id="ENSGT00940000159516"/>
<dbReference type="PRINTS" id="PR00722">
    <property type="entry name" value="CHYMOTRYPSIN"/>
</dbReference>
<evidence type="ECO:0000256" key="10">
    <source>
        <dbReference type="ARBA" id="ARBA00022553"/>
    </source>
</evidence>
<dbReference type="Pfam" id="PF00089">
    <property type="entry name" value="Trypsin"/>
    <property type="match status" value="1"/>
</dbReference>
<keyword evidence="15 26" id="KW-0720">Serine protease</keyword>
<dbReference type="SMART" id="SM00020">
    <property type="entry name" value="Tryp_SPc"/>
    <property type="match status" value="1"/>
</dbReference>
<evidence type="ECO:0000256" key="17">
    <source>
        <dbReference type="ARBA" id="ARBA00022842"/>
    </source>
</evidence>
<dbReference type="InterPro" id="IPR018114">
    <property type="entry name" value="TRYPSIN_HIS"/>
</dbReference>
<dbReference type="InterPro" id="IPR000294">
    <property type="entry name" value="GLA_domain"/>
</dbReference>
<dbReference type="GO" id="GO:0005509">
    <property type="term" value="F:calcium ion binding"/>
    <property type="evidence" value="ECO:0007669"/>
    <property type="project" value="InterPro"/>
</dbReference>
<dbReference type="SMART" id="SM00181">
    <property type="entry name" value="EGF"/>
    <property type="match status" value="2"/>
</dbReference>
<dbReference type="FunFam" id="2.40.10.10:FF:000013">
    <property type="entry name" value="Coagulation factor X"/>
    <property type="match status" value="1"/>
</dbReference>
<dbReference type="InterPro" id="IPR050442">
    <property type="entry name" value="Peptidase_S1_coag_factors"/>
</dbReference>
<evidence type="ECO:0000256" key="7">
    <source>
        <dbReference type="ARBA" id="ARBA00022479"/>
    </source>
</evidence>
<dbReference type="PROSITE" id="PS01187">
    <property type="entry name" value="EGF_CA"/>
    <property type="match status" value="1"/>
</dbReference>
<dbReference type="SUPFAM" id="SSF57630">
    <property type="entry name" value="GLA-domain"/>
    <property type="match status" value="1"/>
</dbReference>
<keyword evidence="21" id="KW-0325">Glycoprotein</keyword>
<dbReference type="GO" id="GO:0031638">
    <property type="term" value="P:zymogen activation"/>
    <property type="evidence" value="ECO:0000318"/>
    <property type="project" value="GO_Central"/>
</dbReference>
<keyword evidence="9 25" id="KW-0245">EGF-like domain</keyword>
<evidence type="ECO:0000256" key="13">
    <source>
        <dbReference type="ARBA" id="ARBA00022723"/>
    </source>
</evidence>
<dbReference type="Proteomes" id="UP000001646">
    <property type="component" value="Unplaced"/>
</dbReference>
<dbReference type="SUPFAM" id="SSF50494">
    <property type="entry name" value="Trypsin-like serine proteases"/>
    <property type="match status" value="1"/>
</dbReference>
<dbReference type="STRING" id="28377.ENSACAP00000014356"/>
<feature type="active site" description="Charge relay system" evidence="24">
    <location>
        <position position="350"/>
    </location>
</feature>
<feature type="domain" description="Peptidase S1" evidence="28">
    <location>
        <begin position="167"/>
        <end position="398"/>
    </location>
</feature>
<comment type="subcellular location">
    <subcellularLocation>
        <location evidence="3">Secreted</location>
    </subcellularLocation>
</comment>
<dbReference type="PROSITE" id="PS50026">
    <property type="entry name" value="EGF_3"/>
    <property type="match status" value="1"/>
</dbReference>
<keyword evidence="13" id="KW-0479">Metal-binding</keyword>
<dbReference type="PROSITE" id="PS50240">
    <property type="entry name" value="TRYPSIN_DOM"/>
    <property type="match status" value="1"/>
</dbReference>
<evidence type="ECO:0000256" key="11">
    <source>
        <dbReference type="ARBA" id="ARBA00022670"/>
    </source>
</evidence>
<feature type="active site" description="Charge relay system" evidence="24">
    <location>
        <position position="208"/>
    </location>
</feature>
<evidence type="ECO:0000256" key="23">
    <source>
        <dbReference type="ARBA" id="ARBA00031357"/>
    </source>
</evidence>
<keyword evidence="11 26" id="KW-0645">Protease</keyword>
<dbReference type="InterPro" id="IPR018097">
    <property type="entry name" value="EGF_Ca-bd_CS"/>
</dbReference>
<evidence type="ECO:0000256" key="25">
    <source>
        <dbReference type="PROSITE-ProRule" id="PRU00076"/>
    </source>
</evidence>
<reference evidence="30" key="3">
    <citation type="submission" date="2025-09" db="UniProtKB">
        <authorList>
            <consortium name="Ensembl"/>
        </authorList>
    </citation>
    <scope>IDENTIFICATION</scope>
</reference>
<evidence type="ECO:0000256" key="5">
    <source>
        <dbReference type="ARBA" id="ARBA00012066"/>
    </source>
</evidence>
<evidence type="ECO:0000313" key="30">
    <source>
        <dbReference type="Ensembl" id="ENSACAP00000014356.3"/>
    </source>
</evidence>
<feature type="active site" description="Charge relay system" evidence="24">
    <location>
        <position position="254"/>
    </location>
</feature>
<dbReference type="InterPro" id="IPR001881">
    <property type="entry name" value="EGF-like_Ca-bd_dom"/>
</dbReference>
<dbReference type="PANTHER" id="PTHR24278:SF31">
    <property type="entry name" value="COAGULATION FACTOR IX"/>
    <property type="match status" value="1"/>
</dbReference>
<evidence type="ECO:0000256" key="6">
    <source>
        <dbReference type="ARBA" id="ARBA00019454"/>
    </source>
</evidence>
<keyword evidence="14 26" id="KW-0378">Hydrolase</keyword>
<evidence type="ECO:0000256" key="1">
    <source>
        <dbReference type="ARBA" id="ARBA00001368"/>
    </source>
</evidence>
<evidence type="ECO:0000256" key="14">
    <source>
        <dbReference type="ARBA" id="ARBA00022801"/>
    </source>
</evidence>
<dbReference type="CDD" id="cd00054">
    <property type="entry name" value="EGF_CA"/>
    <property type="match status" value="1"/>
</dbReference>
<keyword evidence="20 25" id="KW-1015">Disulfide bond</keyword>
<dbReference type="SMART" id="SM00179">
    <property type="entry name" value="EGF_CA"/>
    <property type="match status" value="1"/>
</dbReference>
<dbReference type="InterPro" id="IPR017857">
    <property type="entry name" value="Coagulation_fac-like_Gla_dom"/>
</dbReference>
<dbReference type="InterPro" id="IPR000742">
    <property type="entry name" value="EGF"/>
</dbReference>
<dbReference type="Ensembl" id="ENSACAT00000014649.4">
    <property type="protein sequence ID" value="ENSACAP00000014356.3"/>
    <property type="gene ID" value="ENSACAG00000014529.4"/>
</dbReference>
<evidence type="ECO:0000256" key="20">
    <source>
        <dbReference type="ARBA" id="ARBA00023157"/>
    </source>
</evidence>
<dbReference type="InterPro" id="IPR001254">
    <property type="entry name" value="Trypsin_dom"/>
</dbReference>
<dbReference type="GO" id="GO:0007596">
    <property type="term" value="P:blood coagulation"/>
    <property type="evidence" value="ECO:0000318"/>
    <property type="project" value="GO_Central"/>
</dbReference>
<evidence type="ECO:0000256" key="2">
    <source>
        <dbReference type="ARBA" id="ARBA00002741"/>
    </source>
</evidence>
<dbReference type="GO" id="GO:0005615">
    <property type="term" value="C:extracellular space"/>
    <property type="evidence" value="ECO:0000318"/>
    <property type="project" value="GO_Central"/>
</dbReference>
<keyword evidence="7" id="KW-0301">Gamma-carboxyglutamic acid</keyword>
<dbReference type="Gene3D" id="2.40.10.10">
    <property type="entry name" value="Trypsin-like serine proteases"/>
    <property type="match status" value="2"/>
</dbReference>
<dbReference type="FunCoup" id="H9GLB1">
    <property type="interactions" value="3"/>
</dbReference>
<dbReference type="Pfam" id="PF14670">
    <property type="entry name" value="FXa_inhibition"/>
    <property type="match status" value="1"/>
</dbReference>
<dbReference type="CDD" id="cd00190">
    <property type="entry name" value="Tryp_SPc"/>
    <property type="match status" value="1"/>
</dbReference>
<comment type="catalytic activity">
    <reaction evidence="1">
        <text>Selective cleavage of Arg-|-Ile bond in factor X to form factor Xa.</text>
        <dbReference type="EC" id="3.4.21.22"/>
    </reaction>
</comment>
<dbReference type="InterPro" id="IPR000152">
    <property type="entry name" value="EGF-type_Asp/Asn_hydroxyl_site"/>
</dbReference>
<dbReference type="HOGENOM" id="CLU_006842_19_5_1"/>
<keyword evidence="18" id="KW-0094">Blood coagulation</keyword>
<dbReference type="Pfam" id="PF00594">
    <property type="entry name" value="Gla"/>
    <property type="match status" value="1"/>
</dbReference>
<feature type="domain" description="Gla" evidence="29">
    <location>
        <begin position="1"/>
        <end position="29"/>
    </location>
</feature>
<dbReference type="PIRSF" id="PIRSF001143">
    <property type="entry name" value="Factor_X"/>
    <property type="match status" value="1"/>
</dbReference>
<evidence type="ECO:0000256" key="18">
    <source>
        <dbReference type="ARBA" id="ARBA00023084"/>
    </source>
</evidence>
<keyword evidence="31" id="KW-1185">Reference proteome</keyword>
<evidence type="ECO:0000259" key="28">
    <source>
        <dbReference type="PROSITE" id="PS50240"/>
    </source>
</evidence>
<evidence type="ECO:0000256" key="4">
    <source>
        <dbReference type="ARBA" id="ARBA00009228"/>
    </source>
</evidence>
<comment type="function">
    <text evidence="2">Factor IX is a vitamin K-dependent plasma protein that participates in the intrinsic pathway of blood coagulation by converting factor X to its active form in the presence of Ca(2+) ions, phospholipids, and factor VIIIa.</text>
</comment>
<keyword evidence="19" id="KW-0865">Zymogen</keyword>
<dbReference type="FunFam" id="2.10.25.10:FF:000162">
    <property type="entry name" value="Coagulation factor X (Predicted)"/>
    <property type="match status" value="1"/>
</dbReference>
<keyword evidence="8" id="KW-0964">Secreted</keyword>
<dbReference type="PROSITE" id="PS00010">
    <property type="entry name" value="ASX_HYDROXYL"/>
    <property type="match status" value="1"/>
</dbReference>
<dbReference type="Gene3D" id="4.10.740.10">
    <property type="entry name" value="Coagulation Factor IX"/>
    <property type="match status" value="1"/>
</dbReference>
<reference evidence="30" key="2">
    <citation type="submission" date="2025-08" db="UniProtKB">
        <authorList>
            <consortium name="Ensembl"/>
        </authorList>
    </citation>
    <scope>IDENTIFICATION</scope>
</reference>
<evidence type="ECO:0000256" key="24">
    <source>
        <dbReference type="PIRSR" id="PIRSR001143-1"/>
    </source>
</evidence>
<sequence>MEETCNYEEAREVFENEEKTMAFWKVYLDGDQCLSNPCKNGGRCEDDVSNYICWCPAGYEGRNCELDATCSTKNGGCKQFCKNNDAGIAVCSCAPGYKLKADQRGCEPTVPFPCGKITSPEAKKKLTRSSITFDNWISTNATSDDLEGEGSDNTTQIQWKEAFRNRVVGGTDSKKGEVPWQVYLLDSEKRGICGGSIINEKWIVTAAHCLEYEPRTVVAGEHNVNTKDHTEQSREVARAIAHPMYNESNKYHNDIALLELASPLEFNHYVTPICLGDKEFTNNLLRHGLGTVSGWGKLHYQGREASILQVLTVQYIDRPTCLRSSRYPILPSMFCAGQPGEAKDTCQGDSGGPHATDIEDTWFLTGITSWGEQCAKKDKYGIYTRVARYVKWIRNSTRIVHG</sequence>
<dbReference type="EC" id="3.4.21.22" evidence="5"/>
<dbReference type="Pfam" id="PF00008">
    <property type="entry name" value="EGF"/>
    <property type="match status" value="1"/>
</dbReference>
<organism evidence="30 31">
    <name type="scientific">Anolis carolinensis</name>
    <name type="common">Green anole</name>
    <name type="synonym">American chameleon</name>
    <dbReference type="NCBI Taxonomy" id="28377"/>
    <lineage>
        <taxon>Eukaryota</taxon>
        <taxon>Metazoa</taxon>
        <taxon>Chordata</taxon>
        <taxon>Craniata</taxon>
        <taxon>Vertebrata</taxon>
        <taxon>Euteleostomi</taxon>
        <taxon>Lepidosauria</taxon>
        <taxon>Squamata</taxon>
        <taxon>Bifurcata</taxon>
        <taxon>Unidentata</taxon>
        <taxon>Episquamata</taxon>
        <taxon>Toxicofera</taxon>
        <taxon>Iguania</taxon>
        <taxon>Dactyloidae</taxon>
        <taxon>Anolis</taxon>
    </lineage>
</organism>
<feature type="domain" description="EGF-like" evidence="27">
    <location>
        <begin position="29"/>
        <end position="65"/>
    </location>
</feature>
<dbReference type="InterPro" id="IPR033116">
    <property type="entry name" value="TRYPSIN_SER"/>
</dbReference>
<evidence type="ECO:0000259" key="29">
    <source>
        <dbReference type="PROSITE" id="PS50998"/>
    </source>
</evidence>
<name>H9GLB1_ANOCA</name>
<evidence type="ECO:0000256" key="16">
    <source>
        <dbReference type="ARBA" id="ARBA00022837"/>
    </source>
</evidence>
<dbReference type="InParanoid" id="H9GLB1"/>
<dbReference type="GO" id="GO:0044469">
    <property type="term" value="P:venom-mediated blood coagulation"/>
    <property type="evidence" value="ECO:0007669"/>
    <property type="project" value="UniProtKB-ARBA"/>
</dbReference>
<evidence type="ECO:0000256" key="3">
    <source>
        <dbReference type="ARBA" id="ARBA00004613"/>
    </source>
</evidence>
<comment type="caution">
    <text evidence="25">Lacks conserved residue(s) required for the propagation of feature annotation.</text>
</comment>
<protein>
    <recommendedName>
        <fullName evidence="6">Coagulation factor IX</fullName>
        <ecNumber evidence="5">3.4.21.22</ecNumber>
    </recommendedName>
    <alternativeName>
        <fullName evidence="23">Christmas factor</fullName>
    </alternativeName>
</protein>
<evidence type="ECO:0000256" key="9">
    <source>
        <dbReference type="ARBA" id="ARBA00022536"/>
    </source>
</evidence>
<evidence type="ECO:0000256" key="15">
    <source>
        <dbReference type="ARBA" id="ARBA00022825"/>
    </source>
</evidence>
<dbReference type="PROSITE" id="PS50998">
    <property type="entry name" value="GLA_2"/>
    <property type="match status" value="1"/>
</dbReference>
<dbReference type="PRINTS" id="PR00010">
    <property type="entry name" value="EGFBLOOD"/>
</dbReference>
<keyword evidence="12" id="KW-0356">Hemostasis</keyword>
<keyword evidence="10" id="KW-0597">Phosphoprotein</keyword>
<dbReference type="PROSITE" id="PS00134">
    <property type="entry name" value="TRYPSIN_HIS"/>
    <property type="match status" value="1"/>
</dbReference>
<dbReference type="PANTHER" id="PTHR24278">
    <property type="entry name" value="COAGULATION FACTOR"/>
    <property type="match status" value="1"/>
</dbReference>
<dbReference type="Bgee" id="ENSACAG00000014529">
    <property type="expression patterns" value="Expressed in liver and 4 other cell types or tissues"/>
</dbReference>
<dbReference type="PRINTS" id="PR00001">
    <property type="entry name" value="GLABLOOD"/>
</dbReference>
<dbReference type="InterPro" id="IPR009003">
    <property type="entry name" value="Peptidase_S1_PA"/>
</dbReference>
<feature type="disulfide bond" evidence="25">
    <location>
        <begin position="55"/>
        <end position="64"/>
    </location>
</feature>
<dbReference type="AlphaFoldDB" id="H9GLB1"/>
<dbReference type="GO" id="GO:0004252">
    <property type="term" value="F:serine-type endopeptidase activity"/>
    <property type="evidence" value="ECO:0000318"/>
    <property type="project" value="GO_Central"/>
</dbReference>